<proteinExistence type="predicted"/>
<reference evidence="7" key="5">
    <citation type="journal article" date="2021" name="G3 (Bethesda)">
        <title>Aegilops tauschii genome assembly Aet v5.0 features greater sequence contiguity and improved annotation.</title>
        <authorList>
            <person name="Wang L."/>
            <person name="Zhu T."/>
            <person name="Rodriguez J.C."/>
            <person name="Deal K.R."/>
            <person name="Dubcovsky J."/>
            <person name="McGuire P.E."/>
            <person name="Lux T."/>
            <person name="Spannagl M."/>
            <person name="Mayer K.F.X."/>
            <person name="Baldrich P."/>
            <person name="Meyers B.C."/>
            <person name="Huo N."/>
            <person name="Gu Y.Q."/>
            <person name="Zhou H."/>
            <person name="Devos K.M."/>
            <person name="Bennetzen J.L."/>
            <person name="Unver T."/>
            <person name="Budak H."/>
            <person name="Gulick P.J."/>
            <person name="Galiba G."/>
            <person name="Kalapos B."/>
            <person name="Nelson D.R."/>
            <person name="Li P."/>
            <person name="You F.M."/>
            <person name="Luo M.C."/>
            <person name="Dvorak J."/>
        </authorList>
    </citation>
    <scope>NUCLEOTIDE SEQUENCE [LARGE SCALE GENOMIC DNA]</scope>
    <source>
        <strain evidence="7">cv. AL8/78</strain>
    </source>
</reference>
<keyword evidence="8" id="KW-1185">Reference proteome</keyword>
<feature type="domain" description="BED-type" evidence="6">
    <location>
        <begin position="106"/>
        <end position="164"/>
    </location>
</feature>
<dbReference type="STRING" id="200361.A0A453IIR4"/>
<dbReference type="SUPFAM" id="SSF53098">
    <property type="entry name" value="Ribonuclease H-like"/>
    <property type="match status" value="1"/>
</dbReference>
<dbReference type="Proteomes" id="UP000015105">
    <property type="component" value="Chromosome 4D"/>
</dbReference>
<dbReference type="PANTHER" id="PTHR32166:SF74">
    <property type="entry name" value="OS05G0256350 PROTEIN"/>
    <property type="match status" value="1"/>
</dbReference>
<reference evidence="7" key="4">
    <citation type="submission" date="2019-03" db="UniProtKB">
        <authorList>
            <consortium name="EnsemblPlants"/>
        </authorList>
    </citation>
    <scope>IDENTIFICATION</scope>
</reference>
<dbReference type="AlphaFoldDB" id="A0A453IIR4"/>
<evidence type="ECO:0000256" key="2">
    <source>
        <dbReference type="ARBA" id="ARBA00022771"/>
    </source>
</evidence>
<keyword evidence="1" id="KW-0479">Metal-binding</keyword>
<evidence type="ECO:0000256" key="1">
    <source>
        <dbReference type="ARBA" id="ARBA00022723"/>
    </source>
</evidence>
<protein>
    <recommendedName>
        <fullName evidence="6">BED-type domain-containing protein</fullName>
    </recommendedName>
</protein>
<dbReference type="InterPro" id="IPR012337">
    <property type="entry name" value="RNaseH-like_sf"/>
</dbReference>
<reference evidence="7" key="3">
    <citation type="journal article" date="2017" name="Nature">
        <title>Genome sequence of the progenitor of the wheat D genome Aegilops tauschii.</title>
        <authorList>
            <person name="Luo M.C."/>
            <person name="Gu Y.Q."/>
            <person name="Puiu D."/>
            <person name="Wang H."/>
            <person name="Twardziok S.O."/>
            <person name="Deal K.R."/>
            <person name="Huo N."/>
            <person name="Zhu T."/>
            <person name="Wang L."/>
            <person name="Wang Y."/>
            <person name="McGuire P.E."/>
            <person name="Liu S."/>
            <person name="Long H."/>
            <person name="Ramasamy R.K."/>
            <person name="Rodriguez J.C."/>
            <person name="Van S.L."/>
            <person name="Yuan L."/>
            <person name="Wang Z."/>
            <person name="Xia Z."/>
            <person name="Xiao L."/>
            <person name="Anderson O.D."/>
            <person name="Ouyang S."/>
            <person name="Liang Y."/>
            <person name="Zimin A.V."/>
            <person name="Pertea G."/>
            <person name="Qi P."/>
            <person name="Bennetzen J.L."/>
            <person name="Dai X."/>
            <person name="Dawson M.W."/>
            <person name="Muller H.G."/>
            <person name="Kugler K."/>
            <person name="Rivarola-Duarte L."/>
            <person name="Spannagl M."/>
            <person name="Mayer K.F.X."/>
            <person name="Lu F.H."/>
            <person name="Bevan M.W."/>
            <person name="Leroy P."/>
            <person name="Li P."/>
            <person name="You F.M."/>
            <person name="Sun Q."/>
            <person name="Liu Z."/>
            <person name="Lyons E."/>
            <person name="Wicker T."/>
            <person name="Salzberg S.L."/>
            <person name="Devos K.M."/>
            <person name="Dvorak J."/>
        </authorList>
    </citation>
    <scope>NUCLEOTIDE SEQUENCE [LARGE SCALE GENOMIC DNA]</scope>
    <source>
        <strain evidence="7">cv. AL8/78</strain>
    </source>
</reference>
<evidence type="ECO:0000313" key="8">
    <source>
        <dbReference type="Proteomes" id="UP000015105"/>
    </source>
</evidence>
<reference evidence="8" key="2">
    <citation type="journal article" date="2017" name="Nat. Plants">
        <title>The Aegilops tauschii genome reveals multiple impacts of transposons.</title>
        <authorList>
            <person name="Zhao G."/>
            <person name="Zou C."/>
            <person name="Li K."/>
            <person name="Wang K."/>
            <person name="Li T."/>
            <person name="Gao L."/>
            <person name="Zhang X."/>
            <person name="Wang H."/>
            <person name="Yang Z."/>
            <person name="Liu X."/>
            <person name="Jiang W."/>
            <person name="Mao L."/>
            <person name="Kong X."/>
            <person name="Jiao Y."/>
            <person name="Jia J."/>
        </authorList>
    </citation>
    <scope>NUCLEOTIDE SEQUENCE [LARGE SCALE GENOMIC DNA]</scope>
    <source>
        <strain evidence="8">cv. AL8/78</strain>
    </source>
</reference>
<evidence type="ECO:0000259" key="6">
    <source>
        <dbReference type="PROSITE" id="PS50808"/>
    </source>
</evidence>
<keyword evidence="3" id="KW-0862">Zinc</keyword>
<evidence type="ECO:0000256" key="3">
    <source>
        <dbReference type="ARBA" id="ARBA00022833"/>
    </source>
</evidence>
<accession>A0A453IIR4</accession>
<reference evidence="8" key="1">
    <citation type="journal article" date="2014" name="Science">
        <title>Ancient hybridizations among the ancestral genomes of bread wheat.</title>
        <authorList>
            <consortium name="International Wheat Genome Sequencing Consortium,"/>
            <person name="Marcussen T."/>
            <person name="Sandve S.R."/>
            <person name="Heier L."/>
            <person name="Spannagl M."/>
            <person name="Pfeifer M."/>
            <person name="Jakobsen K.S."/>
            <person name="Wulff B.B."/>
            <person name="Steuernagel B."/>
            <person name="Mayer K.F."/>
            <person name="Olsen O.A."/>
        </authorList>
    </citation>
    <scope>NUCLEOTIDE SEQUENCE [LARGE SCALE GENOMIC DNA]</scope>
    <source>
        <strain evidence="8">cv. AL8/78</strain>
    </source>
</reference>
<keyword evidence="2 4" id="KW-0863">Zinc-finger</keyword>
<sequence>YRASPSQIERGDGGSGGRRCFACLLQPRPVASCRLLGSPHRLLGSPSPPRVFIASSNPLARVAVASSCSNSMSASASVAANQQPGGVVSSTASTATQGEGAQVVPRSKDPAWKYCTCPDISKKNCLKCIFCGHLSSNGTSRIKLHLACIPKSGVDHCEKVPADVKEEILQYLTKKGDKKAAKLMEQKRRRNGVDLSHSEGEEQATSDEDGLNHSALVLQPSRSTRNKSKSSSGPMDKYCELTPEELVAARKRKRGADTIQGKLTTEKREQKRARACEYICQWFYEACIPFNAVTLPSFDLMLQSIGQYGEDLDGPTPYEMGGPILYKRRKRVQESFNAHRKTWELTGCTIMTDAWTDIRGRGVMNLVVHSAHGVVFLNSVDCLAVKKDGKYIFELVDRCIEEVGEKHVVQVVTDNASVNQAASTLLKAKHPNIFWNGCAAHSIDLMLEDIGKA</sequence>
<dbReference type="Gramene" id="AET4Gv20574700.1">
    <property type="protein sequence ID" value="AET4Gv20574700.1"/>
    <property type="gene ID" value="AET4Gv20574700"/>
</dbReference>
<dbReference type="PANTHER" id="PTHR32166">
    <property type="entry name" value="OSJNBA0013A04.12 PROTEIN"/>
    <property type="match status" value="1"/>
</dbReference>
<dbReference type="GO" id="GO:0003677">
    <property type="term" value="F:DNA binding"/>
    <property type="evidence" value="ECO:0007669"/>
    <property type="project" value="InterPro"/>
</dbReference>
<dbReference type="EnsemblPlants" id="AET4Gv20574700.1">
    <property type="protein sequence ID" value="AET4Gv20574700.1"/>
    <property type="gene ID" value="AET4Gv20574700"/>
</dbReference>
<dbReference type="InterPro" id="IPR003656">
    <property type="entry name" value="Znf_BED"/>
</dbReference>
<dbReference type="PROSITE" id="PS50808">
    <property type="entry name" value="ZF_BED"/>
    <property type="match status" value="1"/>
</dbReference>
<dbReference type="GO" id="GO:0008270">
    <property type="term" value="F:zinc ion binding"/>
    <property type="evidence" value="ECO:0007669"/>
    <property type="project" value="UniProtKB-KW"/>
</dbReference>
<organism evidence="7 8">
    <name type="scientific">Aegilops tauschii subsp. strangulata</name>
    <name type="common">Goatgrass</name>
    <dbReference type="NCBI Taxonomy" id="200361"/>
    <lineage>
        <taxon>Eukaryota</taxon>
        <taxon>Viridiplantae</taxon>
        <taxon>Streptophyta</taxon>
        <taxon>Embryophyta</taxon>
        <taxon>Tracheophyta</taxon>
        <taxon>Spermatophyta</taxon>
        <taxon>Magnoliopsida</taxon>
        <taxon>Liliopsida</taxon>
        <taxon>Poales</taxon>
        <taxon>Poaceae</taxon>
        <taxon>BOP clade</taxon>
        <taxon>Pooideae</taxon>
        <taxon>Triticodae</taxon>
        <taxon>Triticeae</taxon>
        <taxon>Triticinae</taxon>
        <taxon>Aegilops</taxon>
    </lineage>
</organism>
<name>A0A453IIR4_AEGTS</name>
<dbReference type="InterPro" id="IPR007021">
    <property type="entry name" value="DUF659"/>
</dbReference>
<evidence type="ECO:0000313" key="7">
    <source>
        <dbReference type="EnsemblPlants" id="AET4Gv20574700.1"/>
    </source>
</evidence>
<feature type="region of interest" description="Disordered" evidence="5">
    <location>
        <begin position="188"/>
        <end position="237"/>
    </location>
</feature>
<evidence type="ECO:0000256" key="4">
    <source>
        <dbReference type="PROSITE-ProRule" id="PRU00027"/>
    </source>
</evidence>
<dbReference type="Pfam" id="PF04937">
    <property type="entry name" value="DUF659"/>
    <property type="match status" value="1"/>
</dbReference>
<evidence type="ECO:0000256" key="5">
    <source>
        <dbReference type="SAM" id="MobiDB-lite"/>
    </source>
</evidence>